<keyword evidence="1" id="KW-1133">Transmembrane helix</keyword>
<proteinExistence type="predicted"/>
<organism evidence="2 3">
    <name type="scientific">Brachionus plicatilis</name>
    <name type="common">Marine rotifer</name>
    <name type="synonym">Brachionus muelleri</name>
    <dbReference type="NCBI Taxonomy" id="10195"/>
    <lineage>
        <taxon>Eukaryota</taxon>
        <taxon>Metazoa</taxon>
        <taxon>Spiralia</taxon>
        <taxon>Gnathifera</taxon>
        <taxon>Rotifera</taxon>
        <taxon>Eurotatoria</taxon>
        <taxon>Monogononta</taxon>
        <taxon>Pseudotrocha</taxon>
        <taxon>Ploima</taxon>
        <taxon>Brachionidae</taxon>
        <taxon>Brachionus</taxon>
    </lineage>
</organism>
<name>A0A3M7PHK8_BRAPC</name>
<evidence type="ECO:0000313" key="3">
    <source>
        <dbReference type="Proteomes" id="UP000276133"/>
    </source>
</evidence>
<dbReference type="EMBL" id="REGN01010702">
    <property type="protein sequence ID" value="RMZ98549.1"/>
    <property type="molecule type" value="Genomic_DNA"/>
</dbReference>
<dbReference type="Proteomes" id="UP000276133">
    <property type="component" value="Unassembled WGS sequence"/>
</dbReference>
<keyword evidence="1" id="KW-0812">Transmembrane</keyword>
<evidence type="ECO:0000256" key="1">
    <source>
        <dbReference type="SAM" id="Phobius"/>
    </source>
</evidence>
<accession>A0A3M7PHK8</accession>
<evidence type="ECO:0000313" key="2">
    <source>
        <dbReference type="EMBL" id="RMZ98549.1"/>
    </source>
</evidence>
<sequence length="167" mass="19798">MVLQKVQYCTNLYKRVPSSAKTLQFSIFLNKFTLTNFAYFRWFNFMANQKNFNCESLTLKGPRRFFLPFLKLFYCLKKEDEMKTANQPNAECHSDEESFGFRTFATYLRNVNYDHEFYSLNVRNSAAAIVCLSILAVAMVTWSLLHNFYIWQYIKKIDRSMTRGSSI</sequence>
<keyword evidence="1" id="KW-0472">Membrane</keyword>
<protein>
    <submittedName>
        <fullName evidence="2">Uncharacterized protein</fullName>
    </submittedName>
</protein>
<reference evidence="2 3" key="1">
    <citation type="journal article" date="2018" name="Sci. Rep.">
        <title>Genomic signatures of local adaptation to the degree of environmental predictability in rotifers.</title>
        <authorList>
            <person name="Franch-Gras L."/>
            <person name="Hahn C."/>
            <person name="Garcia-Roger E.M."/>
            <person name="Carmona M.J."/>
            <person name="Serra M."/>
            <person name="Gomez A."/>
        </authorList>
    </citation>
    <scope>NUCLEOTIDE SEQUENCE [LARGE SCALE GENOMIC DNA]</scope>
    <source>
        <strain evidence="2">HYR1</strain>
    </source>
</reference>
<comment type="caution">
    <text evidence="2">The sequence shown here is derived from an EMBL/GenBank/DDBJ whole genome shotgun (WGS) entry which is preliminary data.</text>
</comment>
<keyword evidence="3" id="KW-1185">Reference proteome</keyword>
<feature type="transmembrane region" description="Helical" evidence="1">
    <location>
        <begin position="126"/>
        <end position="151"/>
    </location>
</feature>
<gene>
    <name evidence="2" type="ORF">BpHYR1_047367</name>
</gene>
<dbReference type="AlphaFoldDB" id="A0A3M7PHK8"/>